<organism evidence="3 4">
    <name type="scientific">Sebaldella termitidis (strain ATCC 33386 / NCTC 11300)</name>
    <dbReference type="NCBI Taxonomy" id="526218"/>
    <lineage>
        <taxon>Bacteria</taxon>
        <taxon>Fusobacteriati</taxon>
        <taxon>Fusobacteriota</taxon>
        <taxon>Fusobacteriia</taxon>
        <taxon>Fusobacteriales</taxon>
        <taxon>Leptotrichiaceae</taxon>
        <taxon>Sebaldella</taxon>
    </lineage>
</organism>
<dbReference type="eggNOG" id="COG3210">
    <property type="taxonomic scope" value="Bacteria"/>
</dbReference>
<dbReference type="eggNOG" id="COG4625">
    <property type="taxonomic scope" value="Bacteria"/>
</dbReference>
<dbReference type="SUPFAM" id="SSF103515">
    <property type="entry name" value="Autotransporter"/>
    <property type="match status" value="1"/>
</dbReference>
<keyword evidence="1" id="KW-0732">Signal</keyword>
<gene>
    <name evidence="3" type="ordered locus">Sterm_0966</name>
</gene>
<feature type="domain" description="Autotransporter" evidence="2">
    <location>
        <begin position="2558"/>
        <end position="2844"/>
    </location>
</feature>
<dbReference type="EMBL" id="CP001739">
    <property type="protein sequence ID" value="ACZ07834.1"/>
    <property type="molecule type" value="Genomic_DNA"/>
</dbReference>
<keyword evidence="4" id="KW-1185">Reference proteome</keyword>
<accession>D1AFE9</accession>
<proteinExistence type="predicted"/>
<sequence>MKRNKKLLISFLALNAILISYAKAETVQATRYERMYNSIVKNIEKGNTNEKAYQTLERILKQKNKELKDLYLQGDYIVKPEYLEWQVFFTGFYDEYSEGQDNTRENASYHSKVTGYYDVNGNYVMTSGSINGLLGKPHRSLQQPKEIDLGISIQVREPNRQPISLGVTKPSMPKISPNAPVSLAINAPVIPLMPNLSFEINPPAVFNVPTVSASVNLNLPNIAVRAFNPVAPNPYVANIPTIASFQVKVPSTGNGDDDFNRLGQVSSSDGTSFVGNYSFSSGELGGTWRNSSGTLESYYYTNLTGSSNWKSGTNTMTNATTGTITVTSPKAALYEFTGAQVVTLGTAGQPVGTVGNPGNNTVLRIIGQAPYTSSSTMGHLIQFDPHNSYSSRTGYLNYTLNHYGVSTGVSAPGDGNPNYYNVLRNHGLIQAEGNFVLMVGLQEHADAHSAVVENYGAMVGHWDGSSSLYSNGQGKQVANAFIAGGGGNAQRRFEFYNMSGGSIEMRAPESVAYFYGTVASKAYHHNVINNGRIVMYGANNVGIQTNQASQDLSGSKIILNKPIEVNGDESIGIEIARNMDYGYGGVTPGAYDPQTAVFKVSLGTESNKYSGDLNDPNFVENSVGLYINITSYYSAANIERLRNFDFKFGDYAKDSTLIYVKKGNLLLDTGGTGIIDITAGKNNTVIAGNTSDSKITIKTDINIGNATTEVENTTAVFGKDKAVIDLYGNIYVNGSGSSGFALKNDGTGNAVGTMHTGSAITVKKGATGIYNDGTFNMTDGTIEATGDSAVAVYGATGNTDTNINGGTIEAGSGGIALFSGNGSKINIKSAAGIKANAGGLLFYNHAGGTFTGKYVLDGVVSPRVEAGGMVFYYKGGSLSISDLAGIPNILNSFEAKTLFGTDKLDLKMAAGSSLIYLETTPGLTKNISDLNSLPLTPLSASWLTVTPDSGAIIKTYTLSDLNLILDNDGDSNLDTGIYSQLQILSSDVTINSGVTVAGTKDDQIAVVQRNKTGSTNPSDILITNNGTINLTGDKTVGLVGDYAQIDTSSSSVINLSGDKSTGIISANGTQTTNAGTIIIDGHESLGIYGGNTLDDTPAVLGYGNGKINITHSGEIKTTATAGKRYGIFVENLPLYSVSAADSVVTTTAGSKIDLSLAAMGGVGIYSDKSTVNHSGSVKISSTATNNGTGIYAIKGTNAEIFSGGSVTVTGDKGYGFFLENSTGKNSGTITVGKESIGISLAALSTGNNNGTLTIGESSAGLYVGGTSTGNNNTGALITSSDSEALGIYVLNGATGTNAGNITLTGQKSSGVYNKGTFTMTGGTVEVNSISGAGIYADAGSTTSINSGTIKVGKGAIALYANSSTINVAGGTNFDISGDTDGKSIFAYNYNNLGVMTTGKVNLTGATNTTVNINSGGIGFYVKGMTLNTYIDNLISNSGTGKLEIVMNNSNSNLYVLDSPGSVTQLSTISSLVPGTTLGTAGDVVISTGSVSDYGLLTLVKGELEIDQDVNLDAASDAYNKSDFVNSSVKLNSAKSITGTAANALGIGQRNYTGGTLANLLVQNDGTINLTGIKSTGIAADFGRVQNSAGAVINVGEDGIGIYAANSSQVTNAGAINLTNNGVGIYGANYFDGVTSAAYGTDDIDITNSGAIISTGTTGRNIGIYANNTAGAGSTVVLNTGSNIDVSSSEDGIGVYSVNSTLTINDGNITVGKNGIGVYAEGTTGTIAGGTVNLIGDNAVGYYLTNSSSLTNNGGNIYIDGQNIVLTISDASSSINFLTPFTITATAGSTYVAGSMTGGEFYNNTTATLGSNGMLINGLGTAVLFGTASNVNSTGTNVAGMVLSGRYTDNPLPYPISGTPVNVEGTNLGTISLGDSSAGIYLMNGARGENKGTISVNNYSVAMYAEGAGSSVKNDSGIISIGQESTGLFMKDGASISNTGTAEINSTGLKAVGIYSENNLAGSATVTNSNKIDLNGDQSIGIYTTGENNVTNTGIINIGNSSSQTQPGVGIYADHVGSSITNSASVNVGDNGVGIYNLNGNVTNSGAITAGNGGTGIYSEGGTITLNAGSSITTGQNDAVGVYAVNQTGVVTNNSTVSVGDGSYGFVFTGTTAPTFINNQSAVIGNNSIFVFSDSVLSADNSGALTMTGSDNIGYYLKNGGLFINNSNITGNAGVSNIGVYAKNAVIINNGNIILGDSNLIEHTDASGAKYKTGYSVGIYGEDSNIMNMAGNTIQVGKEGIGIYVKGAGYAAVNYGIINGFGDDAKGIFAADHSAVRNYGTINMTGDNVMGIAGQNGAQIYNDYSGIINVSGNDVTGIYLAGDGTKLVNYGTINITGTGLGIAYTPTVELSDVIDTTGTTQGYTSKQYSLPDMPTLVNSGVININVGGNFNYDGIKVIVTVDPSTNTPTTNSSSQVGFGGVIPDKLEVAPDFAVGTAADRYVFENIFKGATGKGDYISQSLTWDATAQGSNLVMTRKAYTEFTDGLWYEDFGAALNEKYAVTTGEGRKIFDKINYITNEADFRHIMASMAGNVYANINQREYDMAKAFEESLHLLQDSANNTKENVKISVIAGKGKNKEETDGVTGYDYTTTGVLALREVERTYRHTFGYSLGYLHTGFEFKDGNESEEWVDTIQLGVHNKYNVNGWQLRNDLTGRASIHNVDRNIDWPSPNSRSEMNGSYETYSITSDNILGKEFELGKKASIMPYGAFKAMYVTRPSFEEKGLERLEVEGNDAWSAKPRAGVELKGAVPLGANTAWQLKGTLDLAYEYELADLNEREKARLVTIEDEYHKLSKPEDEKGTFRTRAAIGVEVEDRYGLFLTGEYSTGNDKEDDYRAGVSLKAVF</sequence>
<dbReference type="Proteomes" id="UP000000845">
    <property type="component" value="Chromosome"/>
</dbReference>
<reference evidence="4" key="1">
    <citation type="submission" date="2009-09" db="EMBL/GenBank/DDBJ databases">
        <title>The complete chromosome of Sebaldella termitidis ATCC 33386.</title>
        <authorList>
            <consortium name="US DOE Joint Genome Institute (JGI-PGF)"/>
            <person name="Lucas S."/>
            <person name="Copeland A."/>
            <person name="Lapidus A."/>
            <person name="Glavina del Rio T."/>
            <person name="Dalin E."/>
            <person name="Tice H."/>
            <person name="Bruce D."/>
            <person name="Goodwin L."/>
            <person name="Pitluck S."/>
            <person name="Kyrpides N."/>
            <person name="Mavromatis K."/>
            <person name="Ivanova N."/>
            <person name="Mikhailova N."/>
            <person name="Sims D."/>
            <person name="Meincke L."/>
            <person name="Brettin T."/>
            <person name="Detter J.C."/>
            <person name="Han C."/>
            <person name="Larimer F."/>
            <person name="Land M."/>
            <person name="Hauser L."/>
            <person name="Markowitz V."/>
            <person name="Cheng J.F."/>
            <person name="Hugenholtz P."/>
            <person name="Woyke T."/>
            <person name="Wu D."/>
            <person name="Eisen J.A."/>
        </authorList>
    </citation>
    <scope>NUCLEOTIDE SEQUENCE [LARGE SCALE GENOMIC DNA]</scope>
    <source>
        <strain evidence="4">ATCC 33386 / NCTC 11300</strain>
    </source>
</reference>
<evidence type="ECO:0000313" key="4">
    <source>
        <dbReference type="Proteomes" id="UP000000845"/>
    </source>
</evidence>
<evidence type="ECO:0000313" key="3">
    <source>
        <dbReference type="EMBL" id="ACZ07834.1"/>
    </source>
</evidence>
<name>D1AFE9_SEBTE</name>
<protein>
    <submittedName>
        <fullName evidence="3">Outer membrane autotransporter barrel domain protein</fullName>
    </submittedName>
</protein>
<dbReference type="STRING" id="526218.Sterm_0966"/>
<reference evidence="3 4" key="2">
    <citation type="journal article" date="2010" name="Stand. Genomic Sci.">
        <title>Complete genome sequence of Sebaldella termitidis type strain (NCTC 11300).</title>
        <authorList>
            <person name="Harmon-Smith M."/>
            <person name="Celia L."/>
            <person name="Chertkov O."/>
            <person name="Lapidus A."/>
            <person name="Copeland A."/>
            <person name="Glavina Del Rio T."/>
            <person name="Nolan M."/>
            <person name="Lucas S."/>
            <person name="Tice H."/>
            <person name="Cheng J.F."/>
            <person name="Han C."/>
            <person name="Detter J.C."/>
            <person name="Bruce D."/>
            <person name="Goodwin L."/>
            <person name="Pitluck S."/>
            <person name="Pati A."/>
            <person name="Liolios K."/>
            <person name="Ivanova N."/>
            <person name="Mavromatis K."/>
            <person name="Mikhailova N."/>
            <person name="Chen A."/>
            <person name="Palaniappan K."/>
            <person name="Land M."/>
            <person name="Hauser L."/>
            <person name="Chang Y.J."/>
            <person name="Jeffries C.D."/>
            <person name="Brettin T."/>
            <person name="Goker M."/>
            <person name="Beck B."/>
            <person name="Bristow J."/>
            <person name="Eisen J.A."/>
            <person name="Markowitz V."/>
            <person name="Hugenholtz P."/>
            <person name="Kyrpides N.C."/>
            <person name="Klenk H.P."/>
            <person name="Chen F."/>
        </authorList>
    </citation>
    <scope>NUCLEOTIDE SEQUENCE [LARGE SCALE GENOMIC DNA]</scope>
    <source>
        <strain evidence="4">ATCC 33386 / NCTC 11300</strain>
    </source>
</reference>
<dbReference type="HOGENOM" id="CLU_229799_0_0_0"/>
<dbReference type="PROSITE" id="PS51208">
    <property type="entry name" value="AUTOTRANSPORTER"/>
    <property type="match status" value="1"/>
</dbReference>
<dbReference type="InterPro" id="IPR058034">
    <property type="entry name" value="BigA_beta"/>
</dbReference>
<dbReference type="RefSeq" id="WP_012860430.1">
    <property type="nucleotide sequence ID" value="NC_013517.1"/>
</dbReference>
<feature type="signal peptide" evidence="1">
    <location>
        <begin position="1"/>
        <end position="24"/>
    </location>
</feature>
<evidence type="ECO:0000256" key="1">
    <source>
        <dbReference type="SAM" id="SignalP"/>
    </source>
</evidence>
<dbReference type="Pfam" id="PF25783">
    <property type="entry name" value="BigA_beta"/>
    <property type="match status" value="1"/>
</dbReference>
<dbReference type="KEGG" id="str:Sterm_0966"/>
<dbReference type="InterPro" id="IPR036709">
    <property type="entry name" value="Autotransporte_beta_dom_sf"/>
</dbReference>
<dbReference type="InterPro" id="IPR005546">
    <property type="entry name" value="Autotransporte_beta"/>
</dbReference>
<feature type="chain" id="PRO_5003019623" evidence="1">
    <location>
        <begin position="25"/>
        <end position="2844"/>
    </location>
</feature>
<evidence type="ECO:0000259" key="2">
    <source>
        <dbReference type="PROSITE" id="PS51208"/>
    </source>
</evidence>
<dbReference type="SMART" id="SM00869">
    <property type="entry name" value="Autotransporter"/>
    <property type="match status" value="1"/>
</dbReference>
<dbReference type="Gene3D" id="2.160.20.20">
    <property type="match status" value="1"/>
</dbReference>
<dbReference type="InterPro" id="IPR012332">
    <property type="entry name" value="Autotransporter_pectin_lyase_C"/>
</dbReference>